<feature type="region of interest" description="Disordered" evidence="1">
    <location>
        <begin position="1"/>
        <end position="59"/>
    </location>
</feature>
<gene>
    <name evidence="2" type="ORF">TVAG_437340</name>
</gene>
<dbReference type="KEGG" id="tva:5466454"/>
<dbReference type="AlphaFoldDB" id="A2DFI0"/>
<organism evidence="2 3">
    <name type="scientific">Trichomonas vaginalis (strain ATCC PRA-98 / G3)</name>
    <dbReference type="NCBI Taxonomy" id="412133"/>
    <lineage>
        <taxon>Eukaryota</taxon>
        <taxon>Metamonada</taxon>
        <taxon>Parabasalia</taxon>
        <taxon>Trichomonadida</taxon>
        <taxon>Trichomonadidae</taxon>
        <taxon>Trichomonas</taxon>
    </lineage>
</organism>
<dbReference type="InParanoid" id="A2DFI0"/>
<accession>A2DFI0</accession>
<proteinExistence type="predicted"/>
<keyword evidence="3" id="KW-1185">Reference proteome</keyword>
<reference evidence="2" key="1">
    <citation type="submission" date="2006-10" db="EMBL/GenBank/DDBJ databases">
        <authorList>
            <person name="Amadeo P."/>
            <person name="Zhao Q."/>
            <person name="Wortman J."/>
            <person name="Fraser-Liggett C."/>
            <person name="Carlton J."/>
        </authorList>
    </citation>
    <scope>NUCLEOTIDE SEQUENCE</scope>
    <source>
        <strain evidence="2">G3</strain>
    </source>
</reference>
<dbReference type="VEuPathDB" id="TrichDB:TVAG_437340"/>
<dbReference type="EMBL" id="DS113194">
    <property type="protein sequence ID" value="EAY20908.1"/>
    <property type="molecule type" value="Genomic_DNA"/>
</dbReference>
<evidence type="ECO:0000313" key="3">
    <source>
        <dbReference type="Proteomes" id="UP000001542"/>
    </source>
</evidence>
<evidence type="ECO:0000256" key="1">
    <source>
        <dbReference type="SAM" id="MobiDB-lite"/>
    </source>
</evidence>
<sequence>MDESESIQNEKVLEQSKEENDSDNFVSDKKVEEQAKADTTENEVQDKDQNKIGTDEDDGFEEFKERIRALGQIQKNINLKKVGKKIKKGVKINKHQIKKAFKKLGKIFNP</sequence>
<dbReference type="VEuPathDB" id="TrichDB:TVAGG3_0564730"/>
<name>A2DFI0_TRIV3</name>
<protein>
    <submittedName>
        <fullName evidence="2">Uncharacterized protein</fullName>
    </submittedName>
</protein>
<feature type="compositionally biased region" description="Basic and acidic residues" evidence="1">
    <location>
        <begin position="26"/>
        <end position="54"/>
    </location>
</feature>
<dbReference type="Proteomes" id="UP000001542">
    <property type="component" value="Unassembled WGS sequence"/>
</dbReference>
<reference evidence="2" key="2">
    <citation type="journal article" date="2007" name="Science">
        <title>Draft genome sequence of the sexually transmitted pathogen Trichomonas vaginalis.</title>
        <authorList>
            <person name="Carlton J.M."/>
            <person name="Hirt R.P."/>
            <person name="Silva J.C."/>
            <person name="Delcher A.L."/>
            <person name="Schatz M."/>
            <person name="Zhao Q."/>
            <person name="Wortman J.R."/>
            <person name="Bidwell S.L."/>
            <person name="Alsmark U.C.M."/>
            <person name="Besteiro S."/>
            <person name="Sicheritz-Ponten T."/>
            <person name="Noel C.J."/>
            <person name="Dacks J.B."/>
            <person name="Foster P.G."/>
            <person name="Simillion C."/>
            <person name="Van de Peer Y."/>
            <person name="Miranda-Saavedra D."/>
            <person name="Barton G.J."/>
            <person name="Westrop G.D."/>
            <person name="Mueller S."/>
            <person name="Dessi D."/>
            <person name="Fiori P.L."/>
            <person name="Ren Q."/>
            <person name="Paulsen I."/>
            <person name="Zhang H."/>
            <person name="Bastida-Corcuera F.D."/>
            <person name="Simoes-Barbosa A."/>
            <person name="Brown M.T."/>
            <person name="Hayes R.D."/>
            <person name="Mukherjee M."/>
            <person name="Okumura C.Y."/>
            <person name="Schneider R."/>
            <person name="Smith A.J."/>
            <person name="Vanacova S."/>
            <person name="Villalvazo M."/>
            <person name="Haas B.J."/>
            <person name="Pertea M."/>
            <person name="Feldblyum T.V."/>
            <person name="Utterback T.R."/>
            <person name="Shu C.L."/>
            <person name="Osoegawa K."/>
            <person name="de Jong P.J."/>
            <person name="Hrdy I."/>
            <person name="Horvathova L."/>
            <person name="Zubacova Z."/>
            <person name="Dolezal P."/>
            <person name="Malik S.B."/>
            <person name="Logsdon J.M. Jr."/>
            <person name="Henze K."/>
            <person name="Gupta A."/>
            <person name="Wang C.C."/>
            <person name="Dunne R.L."/>
            <person name="Upcroft J.A."/>
            <person name="Upcroft P."/>
            <person name="White O."/>
            <person name="Salzberg S.L."/>
            <person name="Tang P."/>
            <person name="Chiu C.-H."/>
            <person name="Lee Y.-S."/>
            <person name="Embley T.M."/>
            <person name="Coombs G.H."/>
            <person name="Mottram J.C."/>
            <person name="Tachezy J."/>
            <person name="Fraser-Liggett C.M."/>
            <person name="Johnson P.J."/>
        </authorList>
    </citation>
    <scope>NUCLEOTIDE SEQUENCE [LARGE SCALE GENOMIC DNA]</scope>
    <source>
        <strain evidence="2">G3</strain>
    </source>
</reference>
<dbReference type="RefSeq" id="XP_001581894.1">
    <property type="nucleotide sequence ID" value="XM_001581844.1"/>
</dbReference>
<evidence type="ECO:0000313" key="2">
    <source>
        <dbReference type="EMBL" id="EAY20908.1"/>
    </source>
</evidence>
<dbReference type="SMR" id="A2DFI0"/>